<evidence type="ECO:0000313" key="3">
    <source>
        <dbReference type="EMBL" id="RBW55640.1"/>
    </source>
</evidence>
<reference evidence="3 4" key="1">
    <citation type="submission" date="2018-07" db="EMBL/GenBank/DDBJ databases">
        <title>Modular assembly of carbohydrate-degrading microbial communities in the ocean.</title>
        <authorList>
            <person name="Enke T.N."/>
            <person name="Datta M.S."/>
            <person name="Schwartzman J.A."/>
            <person name="Cermak N."/>
            <person name="Schmitz D.A."/>
            <person name="Barrere J."/>
            <person name="Cordero O.X."/>
        </authorList>
    </citation>
    <scope>NUCLEOTIDE SEQUENCE [LARGE SCALE GENOMIC DNA]</scope>
    <source>
        <strain evidence="3 4">C3M10</strain>
    </source>
</reference>
<feature type="domain" description="MOFRL" evidence="1">
    <location>
        <begin position="261"/>
        <end position="360"/>
    </location>
</feature>
<dbReference type="OrthoDB" id="9766552at2"/>
<protein>
    <submittedName>
        <fullName evidence="3">MOFRL family protein</fullName>
    </submittedName>
</protein>
<dbReference type="InterPro" id="IPR007835">
    <property type="entry name" value="MOFRL"/>
</dbReference>
<dbReference type="Pfam" id="PF13660">
    <property type="entry name" value="DUF4147"/>
    <property type="match status" value="1"/>
</dbReference>
<evidence type="ECO:0000259" key="2">
    <source>
        <dbReference type="Pfam" id="PF13660"/>
    </source>
</evidence>
<dbReference type="Proteomes" id="UP000252706">
    <property type="component" value="Unassembled WGS sequence"/>
</dbReference>
<dbReference type="InterPro" id="IPR038614">
    <property type="entry name" value="GK_N_sf"/>
</dbReference>
<evidence type="ECO:0000259" key="1">
    <source>
        <dbReference type="Pfam" id="PF05161"/>
    </source>
</evidence>
<dbReference type="GO" id="GO:0005737">
    <property type="term" value="C:cytoplasm"/>
    <property type="evidence" value="ECO:0007669"/>
    <property type="project" value="TreeGrafter"/>
</dbReference>
<proteinExistence type="predicted"/>
<dbReference type="InterPro" id="IPR039760">
    <property type="entry name" value="MOFRL_protein"/>
</dbReference>
<gene>
    <name evidence="3" type="ORF">DS909_10535</name>
</gene>
<dbReference type="GO" id="GO:0008887">
    <property type="term" value="F:glycerate kinase activity"/>
    <property type="evidence" value="ECO:0007669"/>
    <property type="project" value="InterPro"/>
</dbReference>
<dbReference type="Gene3D" id="3.40.50.10180">
    <property type="entry name" value="Glycerate kinase, MOFRL-like N-terminal domain"/>
    <property type="match status" value="1"/>
</dbReference>
<dbReference type="SUPFAM" id="SSF82544">
    <property type="entry name" value="GckA/TtuD-like"/>
    <property type="match status" value="1"/>
</dbReference>
<sequence length="367" mass="37367">MTPRATALKIWQAGVDAVGGYGATQSAIQELAPPDQILAVGKAAASMAQAALDHFGQKPCLVVTKDGHGNALSQDADLIEAAHPVPDERSLHAGAALRETVMSQPKSARLLLLVSGGASSLAEDLMPGMSLTDLTALNAQLLASGQDITEMNAQRRKLSSIKSGGLLGFFPGAHVDVLAISDVPGDDLNVIGSGIGTVPETARFSTHTQIIASNTHARDAAAQAAKTYGLSVVANLESLHAGLPTLAARVGSQLRSMDKGVLILGGEPTVKLPPAPGRGGRNQALALALAEQIADHPDLVVVVGGTDGSDGPTQDAGGIIDGSTWTENGAQFAISADSGTYLEAHDALLTTGPTGTNVMDLLVAIRT</sequence>
<dbReference type="RefSeq" id="WP_113823409.1">
    <property type="nucleotide sequence ID" value="NZ_QOCE01000029.1"/>
</dbReference>
<dbReference type="AlphaFoldDB" id="A0A366WYX1"/>
<dbReference type="PANTHER" id="PTHR12227:SF0">
    <property type="entry name" value="GLYCERATE KINASE"/>
    <property type="match status" value="1"/>
</dbReference>
<dbReference type="InterPro" id="IPR025286">
    <property type="entry name" value="MOFRL_assoc_dom"/>
</dbReference>
<organism evidence="3 4">
    <name type="scientific">Phaeobacter gallaeciensis</name>
    <dbReference type="NCBI Taxonomy" id="60890"/>
    <lineage>
        <taxon>Bacteria</taxon>
        <taxon>Pseudomonadati</taxon>
        <taxon>Pseudomonadota</taxon>
        <taxon>Alphaproteobacteria</taxon>
        <taxon>Rhodobacterales</taxon>
        <taxon>Roseobacteraceae</taxon>
        <taxon>Phaeobacter</taxon>
    </lineage>
</organism>
<comment type="caution">
    <text evidence="3">The sequence shown here is derived from an EMBL/GenBank/DDBJ whole genome shotgun (WGS) entry which is preliminary data.</text>
</comment>
<dbReference type="EMBL" id="QOCE01000029">
    <property type="protein sequence ID" value="RBW55640.1"/>
    <property type="molecule type" value="Genomic_DNA"/>
</dbReference>
<accession>A0A366WYX1</accession>
<feature type="domain" description="MOFRL-associated" evidence="2">
    <location>
        <begin position="8"/>
        <end position="217"/>
    </location>
</feature>
<dbReference type="Pfam" id="PF05161">
    <property type="entry name" value="MOFRL"/>
    <property type="match status" value="1"/>
</dbReference>
<dbReference type="PANTHER" id="PTHR12227">
    <property type="entry name" value="GLYCERATE KINASE"/>
    <property type="match status" value="1"/>
</dbReference>
<evidence type="ECO:0000313" key="4">
    <source>
        <dbReference type="Proteomes" id="UP000252706"/>
    </source>
</evidence>
<name>A0A366WYX1_9RHOB</name>